<evidence type="ECO:0000313" key="2">
    <source>
        <dbReference type="EMBL" id="EFH68491.1"/>
    </source>
</evidence>
<keyword evidence="1" id="KW-1133">Transmembrane helix</keyword>
<reference evidence="3" key="1">
    <citation type="journal article" date="2011" name="Nat. Genet.">
        <title>The Arabidopsis lyrata genome sequence and the basis of rapid genome size change.</title>
        <authorList>
            <person name="Hu T.T."/>
            <person name="Pattyn P."/>
            <person name="Bakker E.G."/>
            <person name="Cao J."/>
            <person name="Cheng J.-F."/>
            <person name="Clark R.M."/>
            <person name="Fahlgren N."/>
            <person name="Fawcett J.A."/>
            <person name="Grimwood J."/>
            <person name="Gundlach H."/>
            <person name="Haberer G."/>
            <person name="Hollister J.D."/>
            <person name="Ossowski S."/>
            <person name="Ottilar R.P."/>
            <person name="Salamov A.A."/>
            <person name="Schneeberger K."/>
            <person name="Spannagl M."/>
            <person name="Wang X."/>
            <person name="Yang L."/>
            <person name="Nasrallah M.E."/>
            <person name="Bergelson J."/>
            <person name="Carrington J.C."/>
            <person name="Gaut B.S."/>
            <person name="Schmutz J."/>
            <person name="Mayer K.F.X."/>
            <person name="Van de Peer Y."/>
            <person name="Grigoriev I.V."/>
            <person name="Nordborg M."/>
            <person name="Weigel D."/>
            <person name="Guo Y.-L."/>
        </authorList>
    </citation>
    <scope>NUCLEOTIDE SEQUENCE [LARGE SCALE GENOMIC DNA]</scope>
    <source>
        <strain evidence="3">cv. MN47</strain>
    </source>
</reference>
<evidence type="ECO:0000256" key="1">
    <source>
        <dbReference type="SAM" id="Phobius"/>
    </source>
</evidence>
<evidence type="ECO:0000313" key="3">
    <source>
        <dbReference type="Proteomes" id="UP000008694"/>
    </source>
</evidence>
<dbReference type="EMBL" id="GL348713">
    <property type="protein sequence ID" value="EFH68491.1"/>
    <property type="molecule type" value="Genomic_DNA"/>
</dbReference>
<protein>
    <submittedName>
        <fullName evidence="2">Predicted protein</fullName>
    </submittedName>
</protein>
<feature type="transmembrane region" description="Helical" evidence="1">
    <location>
        <begin position="93"/>
        <end position="114"/>
    </location>
</feature>
<dbReference type="HOGENOM" id="CLU_1226291_0_0_1"/>
<name>D7KE62_ARALL</name>
<proteinExistence type="predicted"/>
<sequence>MAFINRRAVRDRCSSLSKSFYTDEQYEKWSIKNSTLTMSLLTILMLFFMANPGTYMEDDTPLLDVAGISIFDELSLVAAYVCLWALIFDKTAFWVFIAVTCAMVALGGVFAICYDDNLDDPKFGEIKDKQTTDFIAALSTSNNPAAANALTTMALFALSTKPDDPVTKALGFRFSDFLCDGGASHSALIYMVTTSTSVIDPPVSVSCRGPEKTLNGGQFPVRDHVT</sequence>
<keyword evidence="1" id="KW-0812">Transmembrane</keyword>
<feature type="transmembrane region" description="Helical" evidence="1">
    <location>
        <begin position="62"/>
        <end position="87"/>
    </location>
</feature>
<gene>
    <name evidence="2" type="ORF">ARALYDRAFT_333785</name>
</gene>
<keyword evidence="3" id="KW-1185">Reference proteome</keyword>
<dbReference type="Gramene" id="fgenesh1_pg.C_scaffold_1000350">
    <property type="protein sequence ID" value="fgenesh1_pg.C_scaffold_1000350"/>
    <property type="gene ID" value="fgenesh1_pg.C_scaffold_1000350"/>
</dbReference>
<dbReference type="AlphaFoldDB" id="D7KE62"/>
<dbReference type="Proteomes" id="UP000008694">
    <property type="component" value="Unassembled WGS sequence"/>
</dbReference>
<keyword evidence="1" id="KW-0472">Membrane</keyword>
<accession>D7KE62</accession>
<feature type="transmembrane region" description="Helical" evidence="1">
    <location>
        <begin position="29"/>
        <end position="50"/>
    </location>
</feature>
<organism evidence="3">
    <name type="scientific">Arabidopsis lyrata subsp. lyrata</name>
    <name type="common">Lyre-leaved rock-cress</name>
    <dbReference type="NCBI Taxonomy" id="81972"/>
    <lineage>
        <taxon>Eukaryota</taxon>
        <taxon>Viridiplantae</taxon>
        <taxon>Streptophyta</taxon>
        <taxon>Embryophyta</taxon>
        <taxon>Tracheophyta</taxon>
        <taxon>Spermatophyta</taxon>
        <taxon>Magnoliopsida</taxon>
        <taxon>eudicotyledons</taxon>
        <taxon>Gunneridae</taxon>
        <taxon>Pentapetalae</taxon>
        <taxon>rosids</taxon>
        <taxon>malvids</taxon>
        <taxon>Brassicales</taxon>
        <taxon>Brassicaceae</taxon>
        <taxon>Camelineae</taxon>
        <taxon>Arabidopsis</taxon>
    </lineage>
</organism>